<evidence type="ECO:0000256" key="1">
    <source>
        <dbReference type="SAM" id="MobiDB-lite"/>
    </source>
</evidence>
<feature type="region of interest" description="Disordered" evidence="1">
    <location>
        <begin position="264"/>
        <end position="283"/>
    </location>
</feature>
<dbReference type="Proteomes" id="UP000000702">
    <property type="component" value="Unassembled WGS sequence"/>
</dbReference>
<comment type="caution">
    <text evidence="2">The sequence shown here is derived from an EMBL/GenBank/DDBJ whole genome shotgun (WGS) entry which is preliminary data.</text>
</comment>
<reference evidence="2 3" key="2">
    <citation type="journal article" date="2012" name="Proc. Natl. Acad. Sci. U.S.A.">
        <title>Antigenic diversity is generated by distinct evolutionary mechanisms in African trypanosome species.</title>
        <authorList>
            <person name="Jackson A.P."/>
            <person name="Berry A."/>
            <person name="Aslett M."/>
            <person name="Allison H.C."/>
            <person name="Burton P."/>
            <person name="Vavrova-Anderson J."/>
            <person name="Brown R."/>
            <person name="Browne H."/>
            <person name="Corton N."/>
            <person name="Hauser H."/>
            <person name="Gamble J."/>
            <person name="Gilderthorp R."/>
            <person name="Marcello L."/>
            <person name="McQuillan J."/>
            <person name="Otto T.D."/>
            <person name="Quail M.A."/>
            <person name="Sanders M.J."/>
            <person name="van Tonder A."/>
            <person name="Ginger M.L."/>
            <person name="Field M.C."/>
            <person name="Barry J.D."/>
            <person name="Hertz-Fowler C."/>
            <person name="Berriman M."/>
        </authorList>
    </citation>
    <scope>NUCLEOTIDE SEQUENCE [LARGE SCALE GENOMIC DNA]</scope>
    <source>
        <strain evidence="2 3">IL3000</strain>
    </source>
</reference>
<dbReference type="AlphaFoldDB" id="F9W515"/>
<sequence>MSVDLRVVFLHGCVFLLRVRGMVPSFSFYIRIVMRELRRIGRGKCVAMLVLAIVMNFVDAYPPGTVFNDGEYKALCGVFHASLDLWNASRESNLKLGAGLEISLSQALFGKESGGSIEDITESLPPEYNNAPHRGWMCGYCSHTEPAHPGKSITHDLMCLCTPGQYAEPFYGYYWLFGFRENGFKLCGKLRQEMGVDLRHGWYSEGRKKQAKGLDMSWKAVIMGCVNSWKNGNITGSPDLSEKLTRLNTTLQEFVSKLYKDDKRRPKLGGTHGDKKESDGTTEQHIHVRYRYCGEPRRGGGRPKRPWWKKMQDVLKKTKSQLFLEHSTPTLPEENEDDTEQGEGQEEDFETVEGGLESGTPEVIKSPKQGENITHTNGPTNSTIWSLNGTDNVNSTYPRLEYLRSSTTITRPLCLLSTSFLI</sequence>
<organism evidence="2 3">
    <name type="scientific">Trypanosoma congolense (strain IL3000)</name>
    <dbReference type="NCBI Taxonomy" id="1068625"/>
    <lineage>
        <taxon>Eukaryota</taxon>
        <taxon>Discoba</taxon>
        <taxon>Euglenozoa</taxon>
        <taxon>Kinetoplastea</taxon>
        <taxon>Metakinetoplastina</taxon>
        <taxon>Trypanosomatida</taxon>
        <taxon>Trypanosomatidae</taxon>
        <taxon>Trypanosoma</taxon>
        <taxon>Nannomonas</taxon>
    </lineage>
</organism>
<proteinExistence type="predicted"/>
<keyword evidence="3" id="KW-1185">Reference proteome</keyword>
<feature type="compositionally biased region" description="Basic and acidic residues" evidence="1">
    <location>
        <begin position="272"/>
        <end position="283"/>
    </location>
</feature>
<feature type="compositionally biased region" description="Polar residues" evidence="1">
    <location>
        <begin position="369"/>
        <end position="387"/>
    </location>
</feature>
<protein>
    <submittedName>
        <fullName evidence="2">Variant surface glycoprotein</fullName>
    </submittedName>
</protein>
<evidence type="ECO:0000313" key="3">
    <source>
        <dbReference type="Proteomes" id="UP000000702"/>
    </source>
</evidence>
<reference evidence="3" key="1">
    <citation type="submission" date="2011-07" db="EMBL/GenBank/DDBJ databases">
        <title>Divergent evolution of antigenic variation in African trypanosomes.</title>
        <authorList>
            <person name="Jackson A.P."/>
            <person name="Berry A."/>
            <person name="Allison H.C."/>
            <person name="Burton P."/>
            <person name="Anderson J."/>
            <person name="Aslett M."/>
            <person name="Brown R."/>
            <person name="Corton N."/>
            <person name="Harris D."/>
            <person name="Hauser H."/>
            <person name="Gamble J."/>
            <person name="Gilderthorp R."/>
            <person name="McQuillan J."/>
            <person name="Quail M.A."/>
            <person name="Sanders M."/>
            <person name="Van Tonder A."/>
            <person name="Ginger M.L."/>
            <person name="Donelson J.E."/>
            <person name="Field M.C."/>
            <person name="Barry J.D."/>
            <person name="Berriman M."/>
            <person name="Hertz-Fowler C."/>
        </authorList>
    </citation>
    <scope>NUCLEOTIDE SEQUENCE [LARGE SCALE GENOMIC DNA]</scope>
    <source>
        <strain evidence="3">IL3000</strain>
    </source>
</reference>
<evidence type="ECO:0000313" key="2">
    <source>
        <dbReference type="EMBL" id="CCD12262.1"/>
    </source>
</evidence>
<dbReference type="EMBL" id="CAEQ01000644">
    <property type="protein sequence ID" value="CCD12262.1"/>
    <property type="molecule type" value="Genomic_DNA"/>
</dbReference>
<accession>F9W515</accession>
<gene>
    <name evidence="2" type="ORF">TCIL3000_0_31620</name>
</gene>
<dbReference type="VEuPathDB" id="TriTrypDB:TcIL3000_0_31620"/>
<name>F9W515_TRYCI</name>
<feature type="compositionally biased region" description="Acidic residues" evidence="1">
    <location>
        <begin position="333"/>
        <end position="351"/>
    </location>
</feature>
<feature type="region of interest" description="Disordered" evidence="1">
    <location>
        <begin position="319"/>
        <end position="387"/>
    </location>
</feature>